<accession>A0AAD4ZLJ6</accession>
<name>A0AAD4ZLJ6_PRUDU</name>
<protein>
    <recommendedName>
        <fullName evidence="2">Retrotransposon gag domain-containing protein</fullName>
    </recommendedName>
</protein>
<evidence type="ECO:0000313" key="3">
    <source>
        <dbReference type="EMBL" id="KAI5350277.1"/>
    </source>
</evidence>
<evidence type="ECO:0000313" key="4">
    <source>
        <dbReference type="Proteomes" id="UP001054821"/>
    </source>
</evidence>
<dbReference type="InterPro" id="IPR005162">
    <property type="entry name" value="Retrotrans_gag_dom"/>
</dbReference>
<organism evidence="3 4">
    <name type="scientific">Prunus dulcis</name>
    <name type="common">Almond</name>
    <name type="synonym">Amygdalus dulcis</name>
    <dbReference type="NCBI Taxonomy" id="3755"/>
    <lineage>
        <taxon>Eukaryota</taxon>
        <taxon>Viridiplantae</taxon>
        <taxon>Streptophyta</taxon>
        <taxon>Embryophyta</taxon>
        <taxon>Tracheophyta</taxon>
        <taxon>Spermatophyta</taxon>
        <taxon>Magnoliopsida</taxon>
        <taxon>eudicotyledons</taxon>
        <taxon>Gunneridae</taxon>
        <taxon>Pentapetalae</taxon>
        <taxon>rosids</taxon>
        <taxon>fabids</taxon>
        <taxon>Rosales</taxon>
        <taxon>Rosaceae</taxon>
        <taxon>Amygdaloideae</taxon>
        <taxon>Amygdaleae</taxon>
        <taxon>Prunus</taxon>
    </lineage>
</organism>
<proteinExistence type="predicted"/>
<reference evidence="3 4" key="1">
    <citation type="journal article" date="2022" name="G3 (Bethesda)">
        <title>Whole-genome sequence and methylome profiling of the almond [Prunus dulcis (Mill.) D.A. Webb] cultivar 'Nonpareil'.</title>
        <authorList>
            <person name="D'Amico-Willman K.M."/>
            <person name="Ouma W.Z."/>
            <person name="Meulia T."/>
            <person name="Sideli G.M."/>
            <person name="Gradziel T.M."/>
            <person name="Fresnedo-Ramirez J."/>
        </authorList>
    </citation>
    <scope>NUCLEOTIDE SEQUENCE [LARGE SCALE GENOMIC DNA]</scope>
    <source>
        <strain evidence="3">Clone GOH B32 T37-40</strain>
    </source>
</reference>
<dbReference type="Pfam" id="PF03732">
    <property type="entry name" value="Retrotrans_gag"/>
    <property type="match status" value="1"/>
</dbReference>
<feature type="region of interest" description="Disordered" evidence="1">
    <location>
        <begin position="1"/>
        <end position="32"/>
    </location>
</feature>
<evidence type="ECO:0000259" key="2">
    <source>
        <dbReference type="Pfam" id="PF03732"/>
    </source>
</evidence>
<sequence length="333" mass="38110">MTSQDGASQGDSKSRENVSSREEEHAREGAFTLSDLVAAIHAMGKTQREMADTIKELKSSVAKPNEENEILPQEESVAAGKGSEQKGPSFVTQKDVIAILEKELSQSQEDWKYHSQPPYPSSLLQQPYPKGYEAPNFVLFDGRKGSPKEHVNRFINALGPHAGDYNLQLREFSKNLTDRAYTWYTTLAPGSIRFWEDLASRFCKRYFQHEERVTTIQLNNTRQKHGEDLVDFMRRFRDPSLDCYDEKDEEVLFEICINNIVADYRVYLENIGISQFSRLLEAVRKTSISVKVNGQEVWKSEEEERYLGASFGQQDYRETAAVTSHKSRKSLSD</sequence>
<gene>
    <name evidence="3" type="ORF">L3X38_003168</name>
</gene>
<dbReference type="EMBL" id="JAJFAZ020000001">
    <property type="protein sequence ID" value="KAI5350277.1"/>
    <property type="molecule type" value="Genomic_DNA"/>
</dbReference>
<dbReference type="PANTHER" id="PTHR33223:SF6">
    <property type="entry name" value="CCHC-TYPE DOMAIN-CONTAINING PROTEIN"/>
    <property type="match status" value="1"/>
</dbReference>
<feature type="compositionally biased region" description="Basic and acidic residues" evidence="1">
    <location>
        <begin position="12"/>
        <end position="28"/>
    </location>
</feature>
<feature type="compositionally biased region" description="Polar residues" evidence="1">
    <location>
        <begin position="1"/>
        <end position="11"/>
    </location>
</feature>
<evidence type="ECO:0000256" key="1">
    <source>
        <dbReference type="SAM" id="MobiDB-lite"/>
    </source>
</evidence>
<dbReference type="PANTHER" id="PTHR33223">
    <property type="entry name" value="CCHC-TYPE DOMAIN-CONTAINING PROTEIN"/>
    <property type="match status" value="1"/>
</dbReference>
<feature type="domain" description="Retrotransposon gag" evidence="2">
    <location>
        <begin position="172"/>
        <end position="252"/>
    </location>
</feature>
<feature type="region of interest" description="Disordered" evidence="1">
    <location>
        <begin position="58"/>
        <end position="90"/>
    </location>
</feature>
<comment type="caution">
    <text evidence="3">The sequence shown here is derived from an EMBL/GenBank/DDBJ whole genome shotgun (WGS) entry which is preliminary data.</text>
</comment>
<keyword evidence="4" id="KW-1185">Reference proteome</keyword>
<dbReference type="AlphaFoldDB" id="A0AAD4ZLJ6"/>
<dbReference type="Proteomes" id="UP001054821">
    <property type="component" value="Chromosome 1"/>
</dbReference>